<feature type="domain" description="DUF7729" evidence="1">
    <location>
        <begin position="1"/>
        <end position="205"/>
    </location>
</feature>
<proteinExistence type="predicted"/>
<dbReference type="PANTHER" id="PTHR39460">
    <property type="entry name" value="EXPRESSED PROTEIN"/>
    <property type="match status" value="1"/>
</dbReference>
<evidence type="ECO:0000313" key="2">
    <source>
        <dbReference type="EMBL" id="OQD73072.1"/>
    </source>
</evidence>
<sequence length="246" mass="26486">MPTPFDTVSINFASDSCVSFFKKFLSNTTVMDCHAVSLLLENSNSFFHTLASATATTRVLNTACSQPMSKCASIMTDLAEQMLHRDNCGQDYKSNNSVVQGTYQDLMAYKPMYLATCLTNPTTQNYCFVEAVQNTTTPNDYTLYFMPLGSIVSSGRLTCGQCLQNTMNIFAHWATVDGQALDTTYLPSAKIINNVCGAGFVNANVTVGSDIVTSGAGLTAPLPDIRLIVSVLGLGLALGAIRTELF</sequence>
<dbReference type="Proteomes" id="UP000191522">
    <property type="component" value="Unassembled WGS sequence"/>
</dbReference>
<dbReference type="InterPro" id="IPR056146">
    <property type="entry name" value="DUF7729"/>
</dbReference>
<reference evidence="3" key="1">
    <citation type="journal article" date="2017" name="Nat. Microbiol.">
        <title>Global analysis of biosynthetic gene clusters reveals vast potential of secondary metabolite production in Penicillium species.</title>
        <authorList>
            <person name="Nielsen J.C."/>
            <person name="Grijseels S."/>
            <person name="Prigent S."/>
            <person name="Ji B."/>
            <person name="Dainat J."/>
            <person name="Nielsen K.F."/>
            <person name="Frisvad J.C."/>
            <person name="Workman M."/>
            <person name="Nielsen J."/>
        </authorList>
    </citation>
    <scope>NUCLEOTIDE SEQUENCE [LARGE SCALE GENOMIC DNA]</scope>
    <source>
        <strain evidence="3">IBT 11843</strain>
    </source>
</reference>
<evidence type="ECO:0000313" key="3">
    <source>
        <dbReference type="Proteomes" id="UP000191522"/>
    </source>
</evidence>
<dbReference type="OMA" id="WRANTTI"/>
<dbReference type="EMBL" id="MDYL01000017">
    <property type="protein sequence ID" value="OQD73072.1"/>
    <property type="molecule type" value="Genomic_DNA"/>
</dbReference>
<name>A0A1V6P8L5_PENDC</name>
<dbReference type="AlphaFoldDB" id="A0A1V6P8L5"/>
<protein>
    <recommendedName>
        <fullName evidence="1">DUF7729 domain-containing protein</fullName>
    </recommendedName>
</protein>
<organism evidence="2 3">
    <name type="scientific">Penicillium decumbens</name>
    <dbReference type="NCBI Taxonomy" id="69771"/>
    <lineage>
        <taxon>Eukaryota</taxon>
        <taxon>Fungi</taxon>
        <taxon>Dikarya</taxon>
        <taxon>Ascomycota</taxon>
        <taxon>Pezizomycotina</taxon>
        <taxon>Eurotiomycetes</taxon>
        <taxon>Eurotiomycetidae</taxon>
        <taxon>Eurotiales</taxon>
        <taxon>Aspergillaceae</taxon>
        <taxon>Penicillium</taxon>
    </lineage>
</organism>
<dbReference type="Pfam" id="PF24855">
    <property type="entry name" value="DUF7729"/>
    <property type="match status" value="1"/>
</dbReference>
<accession>A0A1V6P8L5</accession>
<dbReference type="OrthoDB" id="2564812at2759"/>
<gene>
    <name evidence="2" type="ORF">PENDEC_c017G06562</name>
</gene>
<dbReference type="PANTHER" id="PTHR39460:SF1">
    <property type="entry name" value="C6 TRANSCRIPTION FACTOR"/>
    <property type="match status" value="1"/>
</dbReference>
<comment type="caution">
    <text evidence="2">The sequence shown here is derived from an EMBL/GenBank/DDBJ whole genome shotgun (WGS) entry which is preliminary data.</text>
</comment>
<keyword evidence="3" id="KW-1185">Reference proteome</keyword>
<evidence type="ECO:0000259" key="1">
    <source>
        <dbReference type="Pfam" id="PF24855"/>
    </source>
</evidence>